<dbReference type="Gene3D" id="1.10.510.10">
    <property type="entry name" value="Transferase(Phosphotransferase) domain 1"/>
    <property type="match status" value="2"/>
</dbReference>
<comment type="caution">
    <text evidence="6">The sequence shown here is derived from an EMBL/GenBank/DDBJ whole genome shotgun (WGS) entry which is preliminary data.</text>
</comment>
<evidence type="ECO:0000259" key="5">
    <source>
        <dbReference type="PROSITE" id="PS50011"/>
    </source>
</evidence>
<dbReference type="InterPro" id="IPR008271">
    <property type="entry name" value="Ser/Thr_kinase_AS"/>
</dbReference>
<dbReference type="SMART" id="SM00220">
    <property type="entry name" value="S_TKc"/>
    <property type="match status" value="1"/>
</dbReference>
<dbReference type="AlphaFoldDB" id="A0A1Y2CJ12"/>
<evidence type="ECO:0000313" key="7">
    <source>
        <dbReference type="Proteomes" id="UP000193642"/>
    </source>
</evidence>
<dbReference type="EMBL" id="MCGO01000015">
    <property type="protein sequence ID" value="ORY46946.1"/>
    <property type="molecule type" value="Genomic_DNA"/>
</dbReference>
<keyword evidence="1 3" id="KW-0547">Nucleotide-binding</keyword>
<evidence type="ECO:0000256" key="3">
    <source>
        <dbReference type="PROSITE-ProRule" id="PRU10141"/>
    </source>
</evidence>
<evidence type="ECO:0000256" key="2">
    <source>
        <dbReference type="ARBA" id="ARBA00022840"/>
    </source>
</evidence>
<dbReference type="GO" id="GO:0044773">
    <property type="term" value="P:mitotic DNA damage checkpoint signaling"/>
    <property type="evidence" value="ECO:0007669"/>
    <property type="project" value="TreeGrafter"/>
</dbReference>
<dbReference type="PANTHER" id="PTHR44167:SF30">
    <property type="entry name" value="PHOSPHORYLASE KINASE"/>
    <property type="match status" value="1"/>
</dbReference>
<protein>
    <submittedName>
        <fullName evidence="6">Kinase-like protein</fullName>
    </submittedName>
</protein>
<feature type="domain" description="Protein kinase" evidence="5">
    <location>
        <begin position="46"/>
        <end position="360"/>
    </location>
</feature>
<accession>A0A1Y2CJ12</accession>
<keyword evidence="6" id="KW-0418">Kinase</keyword>
<dbReference type="InterPro" id="IPR017441">
    <property type="entry name" value="Protein_kinase_ATP_BS"/>
</dbReference>
<dbReference type="CDD" id="cd00180">
    <property type="entry name" value="PKc"/>
    <property type="match status" value="1"/>
</dbReference>
<keyword evidence="6" id="KW-0808">Transferase</keyword>
<dbReference type="PROSITE" id="PS00108">
    <property type="entry name" value="PROTEIN_KINASE_ST"/>
    <property type="match status" value="1"/>
</dbReference>
<dbReference type="Pfam" id="PF00069">
    <property type="entry name" value="Pkinase"/>
    <property type="match status" value="1"/>
</dbReference>
<proteinExistence type="inferred from homology"/>
<name>A0A1Y2CJ12_9FUNG</name>
<dbReference type="GO" id="GO:0005524">
    <property type="term" value="F:ATP binding"/>
    <property type="evidence" value="ECO:0007669"/>
    <property type="project" value="UniProtKB-UniRule"/>
</dbReference>
<dbReference type="InterPro" id="IPR000719">
    <property type="entry name" value="Prot_kinase_dom"/>
</dbReference>
<evidence type="ECO:0000256" key="1">
    <source>
        <dbReference type="ARBA" id="ARBA00022741"/>
    </source>
</evidence>
<evidence type="ECO:0000256" key="4">
    <source>
        <dbReference type="RuleBase" id="RU000304"/>
    </source>
</evidence>
<reference evidence="6 7" key="1">
    <citation type="submission" date="2016-07" db="EMBL/GenBank/DDBJ databases">
        <title>Pervasive Adenine N6-methylation of Active Genes in Fungi.</title>
        <authorList>
            <consortium name="DOE Joint Genome Institute"/>
            <person name="Mondo S.J."/>
            <person name="Dannebaum R.O."/>
            <person name="Kuo R.C."/>
            <person name="Labutti K."/>
            <person name="Haridas S."/>
            <person name="Kuo A."/>
            <person name="Salamov A."/>
            <person name="Ahrendt S.R."/>
            <person name="Lipzen A."/>
            <person name="Sullivan W."/>
            <person name="Andreopoulos W.B."/>
            <person name="Clum A."/>
            <person name="Lindquist E."/>
            <person name="Daum C."/>
            <person name="Ramamoorthy G.K."/>
            <person name="Gryganskyi A."/>
            <person name="Culley D."/>
            <person name="Magnuson J.K."/>
            <person name="James T.Y."/>
            <person name="O'Malley M.A."/>
            <person name="Stajich J.E."/>
            <person name="Spatafora J.W."/>
            <person name="Visel A."/>
            <person name="Grigoriev I.V."/>
        </authorList>
    </citation>
    <scope>NUCLEOTIDE SEQUENCE [LARGE SCALE GENOMIC DNA]</scope>
    <source>
        <strain evidence="6 7">JEL800</strain>
    </source>
</reference>
<comment type="similarity">
    <text evidence="4">Belongs to the protein kinase superfamily.</text>
</comment>
<dbReference type="STRING" id="329046.A0A1Y2CJ12"/>
<keyword evidence="2 3" id="KW-0067">ATP-binding</keyword>
<dbReference type="PROSITE" id="PS50011">
    <property type="entry name" value="PROTEIN_KINASE_DOM"/>
    <property type="match status" value="1"/>
</dbReference>
<sequence>MGINHQLLLEHEHDRSLYAGLSAEQKARASIVNAFAANPFDFSDRFRVAKVIGFGSNGVVLAAEDLTRSTGSAAVAIKIIYKDPLDEGRIVRTPPPEIAVLRALSAAGSSKYIVRSIADWQDPNHFYLVTELFGQSWIDALNDPKLKPLSFTSTYRNVSTTHNLPFFDGSSDLWAYIYASRTYLYKTEGHRLLPLDPIRQIIKQTASALAFIHSKNFYHGDVKCENILVSQVADLSSNTHTTSIRLADFGHARTIYNGIESYGTRAISPPEFLEDSPFAPEELDGRCSDVFALGMVMFSLLNDAGDSAPSIPCESMYEALEVYDGGRYPISGISDLDQEGWDLLNAMCLLNHSWLQDTRI</sequence>
<dbReference type="GO" id="GO:0005634">
    <property type="term" value="C:nucleus"/>
    <property type="evidence" value="ECO:0007669"/>
    <property type="project" value="TreeGrafter"/>
</dbReference>
<dbReference type="PROSITE" id="PS00107">
    <property type="entry name" value="PROTEIN_KINASE_ATP"/>
    <property type="match status" value="1"/>
</dbReference>
<dbReference type="InterPro" id="IPR011009">
    <property type="entry name" value="Kinase-like_dom_sf"/>
</dbReference>
<dbReference type="GO" id="GO:0004674">
    <property type="term" value="F:protein serine/threonine kinase activity"/>
    <property type="evidence" value="ECO:0007669"/>
    <property type="project" value="UniProtKB-KW"/>
</dbReference>
<feature type="binding site" evidence="3">
    <location>
        <position position="78"/>
    </location>
    <ligand>
        <name>ATP</name>
        <dbReference type="ChEBI" id="CHEBI:30616"/>
    </ligand>
</feature>
<dbReference type="SUPFAM" id="SSF56112">
    <property type="entry name" value="Protein kinase-like (PK-like)"/>
    <property type="match status" value="1"/>
</dbReference>
<dbReference type="PANTHER" id="PTHR44167">
    <property type="entry name" value="OVARIAN-SPECIFIC SERINE/THREONINE-PROTEIN KINASE LOK-RELATED"/>
    <property type="match status" value="1"/>
</dbReference>
<dbReference type="Proteomes" id="UP000193642">
    <property type="component" value="Unassembled WGS sequence"/>
</dbReference>
<evidence type="ECO:0000313" key="6">
    <source>
        <dbReference type="EMBL" id="ORY46946.1"/>
    </source>
</evidence>
<dbReference type="OrthoDB" id="4062651at2759"/>
<keyword evidence="4" id="KW-0723">Serine/threonine-protein kinase</keyword>
<organism evidence="6 7">
    <name type="scientific">Rhizoclosmatium globosum</name>
    <dbReference type="NCBI Taxonomy" id="329046"/>
    <lineage>
        <taxon>Eukaryota</taxon>
        <taxon>Fungi</taxon>
        <taxon>Fungi incertae sedis</taxon>
        <taxon>Chytridiomycota</taxon>
        <taxon>Chytridiomycota incertae sedis</taxon>
        <taxon>Chytridiomycetes</taxon>
        <taxon>Chytridiales</taxon>
        <taxon>Chytriomycetaceae</taxon>
        <taxon>Rhizoclosmatium</taxon>
    </lineage>
</organism>
<keyword evidence="7" id="KW-1185">Reference proteome</keyword>
<gene>
    <name evidence="6" type="ORF">BCR33DRAFT_715343</name>
</gene>